<feature type="domain" description="Tetratricopeptide repeat protein 7 N-terminal" evidence="2">
    <location>
        <begin position="14"/>
        <end position="210"/>
    </location>
</feature>
<dbReference type="Pfam" id="PF19440">
    <property type="entry name" value="TTC7_N"/>
    <property type="match status" value="2"/>
</dbReference>
<dbReference type="SMART" id="SM00028">
    <property type="entry name" value="TPR"/>
    <property type="match status" value="4"/>
</dbReference>
<evidence type="ECO:0000256" key="1">
    <source>
        <dbReference type="PROSITE-ProRule" id="PRU00339"/>
    </source>
</evidence>
<dbReference type="GO" id="GO:0046854">
    <property type="term" value="P:phosphatidylinositol phosphate biosynthetic process"/>
    <property type="evidence" value="ECO:0007669"/>
    <property type="project" value="TreeGrafter"/>
</dbReference>
<evidence type="ECO:0000259" key="2">
    <source>
        <dbReference type="Pfam" id="PF19440"/>
    </source>
</evidence>
<feature type="domain" description="Tetratricopeptide repeat protein 7 N-terminal" evidence="2">
    <location>
        <begin position="265"/>
        <end position="313"/>
    </location>
</feature>
<evidence type="ECO:0000313" key="3">
    <source>
        <dbReference type="Ensembl" id="ENSPSTP00000026358.1"/>
    </source>
</evidence>
<dbReference type="Pfam" id="PF13181">
    <property type="entry name" value="TPR_8"/>
    <property type="match status" value="1"/>
</dbReference>
<accession>A0A8C9G7I7</accession>
<protein>
    <submittedName>
        <fullName evidence="3">Tetratricopeptide repeat domain 7A</fullName>
    </submittedName>
</protein>
<reference evidence="3" key="1">
    <citation type="submission" date="2025-08" db="UniProtKB">
        <authorList>
            <consortium name="Ensembl"/>
        </authorList>
    </citation>
    <scope>IDENTIFICATION</scope>
</reference>
<dbReference type="InterPro" id="IPR045819">
    <property type="entry name" value="TTC7_N"/>
</dbReference>
<keyword evidence="1" id="KW-0802">TPR repeat</keyword>
<dbReference type="InterPro" id="IPR019734">
    <property type="entry name" value="TPR_rpt"/>
</dbReference>
<dbReference type="Ensembl" id="ENSPSTT00000027727.1">
    <property type="protein sequence ID" value="ENSPSTP00000026358.1"/>
    <property type="gene ID" value="ENSPSTG00000019305.1"/>
</dbReference>
<feature type="repeat" description="TPR" evidence="1">
    <location>
        <begin position="664"/>
        <end position="697"/>
    </location>
</feature>
<dbReference type="InterPro" id="IPR011990">
    <property type="entry name" value="TPR-like_helical_dom_sf"/>
</dbReference>
<evidence type="ECO:0000313" key="4">
    <source>
        <dbReference type="Proteomes" id="UP000694428"/>
    </source>
</evidence>
<name>A0A8C9G7I7_PAVCR</name>
<sequence length="709" mass="79205">LRAPNRLSSEDPVRDYGSMLLAEALLEECLKENFAKLKDSIPLTERNEPKLSEAKQYLTNVLIRGKLRPKYMTEAMLILGKLHYVEGSYRDAISMYAKAGIDDLSTKDEPLYMLRLVAEAFVIKGLSLERSTNSIASRARLCEREEEVMTCFETACVIAQVYLQELEKTLNNTHSRSIKGSNATYSEFELSYFLEAALQSAYVTHLKKGTDETYTAAKQLGQVLLHSLSEDCYWSPLSDPLPEFMNKEDQAECMPWLHTVPSHWACRAARVISRAPDQQDDRAVSLRDASEVYDLLSITLGRRGQYVMLSECLERAMKFAFDEFHLWYQLALSMVACGKSAYAVSVLKECAKLRPTDPTVPLLAAKVCIGSLHWLEEGEYFAKMVIDLGEDAGESLAKGYLALGLTYSLQATDGELSCLSTRELDREDHQIILYLSLQLALVRQISDALEHLQEALQLCKDDMNSLHLLALLFSAQKHYQHALEVINMAVVEYPESFSSRRQLGEIIACFEENIVSLLKGGQITVLFLYSGSEKGSSVTETPVIKKHNGLHLTLPDAHDNDSGEEMICRFPWQFQALVCSCGLSLESTHSEASACINAVGSVLPRLHSLCRGAWGVRRPADTMAPTGDAQLSRCALGLVLNRLERRELAQKVLRDAIRIQNTSHRAWNSLGEVLQAQGKNEAAVECFLTALDLESSSPVIPFTVIPREL</sequence>
<dbReference type="GO" id="GO:0005886">
    <property type="term" value="C:plasma membrane"/>
    <property type="evidence" value="ECO:0007669"/>
    <property type="project" value="TreeGrafter"/>
</dbReference>
<dbReference type="PANTHER" id="PTHR23083">
    <property type="entry name" value="TETRATRICOPEPTIDE REPEAT PROTEIN, TPR"/>
    <property type="match status" value="1"/>
</dbReference>
<dbReference type="FunFam" id="1.25.40.10:FF:001449">
    <property type="entry name" value="Tetratricopeptide repeat domain 7B"/>
    <property type="match status" value="1"/>
</dbReference>
<dbReference type="AlphaFoldDB" id="A0A8C9G7I7"/>
<proteinExistence type="predicted"/>
<organism evidence="3 4">
    <name type="scientific">Pavo cristatus</name>
    <name type="common">Indian peafowl</name>
    <name type="synonym">Blue peafowl</name>
    <dbReference type="NCBI Taxonomy" id="9049"/>
    <lineage>
        <taxon>Eukaryota</taxon>
        <taxon>Metazoa</taxon>
        <taxon>Chordata</taxon>
        <taxon>Craniata</taxon>
        <taxon>Vertebrata</taxon>
        <taxon>Euteleostomi</taxon>
        <taxon>Archelosauria</taxon>
        <taxon>Archosauria</taxon>
        <taxon>Dinosauria</taxon>
        <taxon>Saurischia</taxon>
        <taxon>Theropoda</taxon>
        <taxon>Coelurosauria</taxon>
        <taxon>Aves</taxon>
        <taxon>Neognathae</taxon>
        <taxon>Galloanserae</taxon>
        <taxon>Galliformes</taxon>
        <taxon>Phasianidae</taxon>
        <taxon>Phasianinae</taxon>
        <taxon>Pavo</taxon>
    </lineage>
</organism>
<dbReference type="Gene3D" id="1.25.40.10">
    <property type="entry name" value="Tetratricopeptide repeat domain"/>
    <property type="match status" value="3"/>
</dbReference>
<dbReference type="GO" id="GO:0072659">
    <property type="term" value="P:protein localization to plasma membrane"/>
    <property type="evidence" value="ECO:0007669"/>
    <property type="project" value="TreeGrafter"/>
</dbReference>
<keyword evidence="4" id="KW-1185">Reference proteome</keyword>
<dbReference type="PROSITE" id="PS50005">
    <property type="entry name" value="TPR"/>
    <property type="match status" value="1"/>
</dbReference>
<dbReference type="SUPFAM" id="SSF48452">
    <property type="entry name" value="TPR-like"/>
    <property type="match status" value="2"/>
</dbReference>
<dbReference type="PANTHER" id="PTHR23083:SF475">
    <property type="entry name" value="TETRATRICOPEPTIDE REPEAT PROTEIN 7A"/>
    <property type="match status" value="1"/>
</dbReference>
<dbReference type="InterPro" id="IPR051722">
    <property type="entry name" value="Endocytosis_PI4K-reg_protein"/>
</dbReference>
<reference evidence="3" key="2">
    <citation type="submission" date="2025-09" db="UniProtKB">
        <authorList>
            <consortium name="Ensembl"/>
        </authorList>
    </citation>
    <scope>IDENTIFICATION</scope>
</reference>
<dbReference type="Proteomes" id="UP000694428">
    <property type="component" value="Unplaced"/>
</dbReference>